<keyword evidence="3" id="KW-1185">Reference proteome</keyword>
<accession>A0ABS2QFQ7</accession>
<protein>
    <submittedName>
        <fullName evidence="2">Uncharacterized protein</fullName>
    </submittedName>
</protein>
<feature type="transmembrane region" description="Helical" evidence="1">
    <location>
        <begin position="72"/>
        <end position="93"/>
    </location>
</feature>
<organism evidence="2 3">
    <name type="scientific">Peribacillus deserti</name>
    <dbReference type="NCBI Taxonomy" id="673318"/>
    <lineage>
        <taxon>Bacteria</taxon>
        <taxon>Bacillati</taxon>
        <taxon>Bacillota</taxon>
        <taxon>Bacilli</taxon>
        <taxon>Bacillales</taxon>
        <taxon>Bacillaceae</taxon>
        <taxon>Peribacillus</taxon>
    </lineage>
</organism>
<name>A0ABS2QFQ7_9BACI</name>
<keyword evidence="1" id="KW-0472">Membrane</keyword>
<proteinExistence type="predicted"/>
<evidence type="ECO:0000256" key="1">
    <source>
        <dbReference type="SAM" id="Phobius"/>
    </source>
</evidence>
<dbReference type="Proteomes" id="UP000823486">
    <property type="component" value="Unassembled WGS sequence"/>
</dbReference>
<keyword evidence="1" id="KW-0812">Transmembrane</keyword>
<gene>
    <name evidence="2" type="ORF">JOC77_001396</name>
</gene>
<dbReference type="EMBL" id="JAFBFI010000004">
    <property type="protein sequence ID" value="MBM7691986.1"/>
    <property type="molecule type" value="Genomic_DNA"/>
</dbReference>
<evidence type="ECO:0000313" key="2">
    <source>
        <dbReference type="EMBL" id="MBM7691986.1"/>
    </source>
</evidence>
<comment type="caution">
    <text evidence="2">The sequence shown here is derived from an EMBL/GenBank/DDBJ whole genome shotgun (WGS) entry which is preliminary data.</text>
</comment>
<reference evidence="2 3" key="1">
    <citation type="submission" date="2021-01" db="EMBL/GenBank/DDBJ databases">
        <title>Genomic Encyclopedia of Type Strains, Phase IV (KMG-IV): sequencing the most valuable type-strain genomes for metagenomic binning, comparative biology and taxonomic classification.</title>
        <authorList>
            <person name="Goeker M."/>
        </authorList>
    </citation>
    <scope>NUCLEOTIDE SEQUENCE [LARGE SCALE GENOMIC DNA]</scope>
    <source>
        <strain evidence="2 3">DSM 105482</strain>
    </source>
</reference>
<keyword evidence="1" id="KW-1133">Transmembrane helix</keyword>
<evidence type="ECO:0000313" key="3">
    <source>
        <dbReference type="Proteomes" id="UP000823486"/>
    </source>
</evidence>
<dbReference type="RefSeq" id="WP_204540582.1">
    <property type="nucleotide sequence ID" value="NZ_JAFBFI010000004.1"/>
</dbReference>
<sequence length="105" mass="11958">MNEYRLRTTLKLIEKQTPERHKTSGSERPLLPFDGDWLMTGGVSPSWTAGKVLSYHQKNKQSVNKAKKRKRFFLSSAHIHFTAFSGISIKIVTSLQRPAAHVMYG</sequence>